<evidence type="ECO:0000259" key="1">
    <source>
        <dbReference type="PROSITE" id="PS50994"/>
    </source>
</evidence>
<dbReference type="AlphaFoldDB" id="A0AAW1LED7"/>
<dbReference type="PANTHER" id="PTHR46585">
    <property type="entry name" value="INTEGRASE CORE DOMAIN CONTAINING PROTEIN"/>
    <property type="match status" value="1"/>
</dbReference>
<comment type="caution">
    <text evidence="2">The sequence shown here is derived from an EMBL/GenBank/DDBJ whole genome shotgun (WGS) entry which is preliminary data.</text>
</comment>
<proteinExistence type="predicted"/>
<gene>
    <name evidence="2" type="ORF">QE152_g13191</name>
</gene>
<sequence>MSKLDVVEELHKPARINFPRRRVVIKGLDDLWQADLGEFKPYSRDNKGYKDPENRKIYKPTQEKNFTTVRRTILKGSRKPKNLQTDAGKEFYNSTFKQLTQQHGINHYSTYSTKKASIVERVIRTVKEKLYKEFSLQGSYKWLDILPRVIDEYNNTLHRTIRMKPRDVTREKEKQLLETVYNNIKIQGSQRFKIGDIVRISKHKSLFDKGYTPNWSSELFKIIKTKIRNPTTYVLEDMEGKPILGSFYEQELQKAKHSDVYLIEKVLRLFTDLCFNIITT</sequence>
<dbReference type="Proteomes" id="UP001458880">
    <property type="component" value="Unassembled WGS sequence"/>
</dbReference>
<dbReference type="SUPFAM" id="SSF53098">
    <property type="entry name" value="Ribonuclease H-like"/>
    <property type="match status" value="1"/>
</dbReference>
<feature type="domain" description="Integrase catalytic" evidence="1">
    <location>
        <begin position="79"/>
        <end position="173"/>
    </location>
</feature>
<accession>A0AAW1LED7</accession>
<name>A0AAW1LED7_POPJA</name>
<evidence type="ECO:0000313" key="3">
    <source>
        <dbReference type="Proteomes" id="UP001458880"/>
    </source>
</evidence>
<dbReference type="GO" id="GO:0003676">
    <property type="term" value="F:nucleic acid binding"/>
    <property type="evidence" value="ECO:0007669"/>
    <property type="project" value="InterPro"/>
</dbReference>
<dbReference type="InterPro" id="IPR012337">
    <property type="entry name" value="RNaseH-like_sf"/>
</dbReference>
<protein>
    <recommendedName>
        <fullName evidence="1">Integrase catalytic domain-containing protein</fullName>
    </recommendedName>
</protein>
<evidence type="ECO:0000313" key="2">
    <source>
        <dbReference type="EMBL" id="KAK9731979.1"/>
    </source>
</evidence>
<dbReference type="Gene3D" id="3.30.420.10">
    <property type="entry name" value="Ribonuclease H-like superfamily/Ribonuclease H"/>
    <property type="match status" value="1"/>
</dbReference>
<dbReference type="InterPro" id="IPR001584">
    <property type="entry name" value="Integrase_cat-core"/>
</dbReference>
<reference evidence="2 3" key="1">
    <citation type="journal article" date="2024" name="BMC Genomics">
        <title>De novo assembly and annotation of Popillia japonica's genome with initial clues to its potential as an invasive pest.</title>
        <authorList>
            <person name="Cucini C."/>
            <person name="Boschi S."/>
            <person name="Funari R."/>
            <person name="Cardaioli E."/>
            <person name="Iannotti N."/>
            <person name="Marturano G."/>
            <person name="Paoli F."/>
            <person name="Bruttini M."/>
            <person name="Carapelli A."/>
            <person name="Frati F."/>
            <person name="Nardi F."/>
        </authorList>
    </citation>
    <scope>NUCLEOTIDE SEQUENCE [LARGE SCALE GENOMIC DNA]</scope>
    <source>
        <strain evidence="2">DMR45628</strain>
    </source>
</reference>
<organism evidence="2 3">
    <name type="scientific">Popillia japonica</name>
    <name type="common">Japanese beetle</name>
    <dbReference type="NCBI Taxonomy" id="7064"/>
    <lineage>
        <taxon>Eukaryota</taxon>
        <taxon>Metazoa</taxon>
        <taxon>Ecdysozoa</taxon>
        <taxon>Arthropoda</taxon>
        <taxon>Hexapoda</taxon>
        <taxon>Insecta</taxon>
        <taxon>Pterygota</taxon>
        <taxon>Neoptera</taxon>
        <taxon>Endopterygota</taxon>
        <taxon>Coleoptera</taxon>
        <taxon>Polyphaga</taxon>
        <taxon>Scarabaeiformia</taxon>
        <taxon>Scarabaeidae</taxon>
        <taxon>Rutelinae</taxon>
        <taxon>Popillia</taxon>
    </lineage>
</organism>
<dbReference type="EMBL" id="JASPKY010000123">
    <property type="protein sequence ID" value="KAK9731979.1"/>
    <property type="molecule type" value="Genomic_DNA"/>
</dbReference>
<dbReference type="GO" id="GO:0015074">
    <property type="term" value="P:DNA integration"/>
    <property type="evidence" value="ECO:0007669"/>
    <property type="project" value="InterPro"/>
</dbReference>
<keyword evidence="3" id="KW-1185">Reference proteome</keyword>
<dbReference type="PANTHER" id="PTHR46585:SF1">
    <property type="entry name" value="CHROMO DOMAIN-CONTAINING PROTEIN"/>
    <property type="match status" value="1"/>
</dbReference>
<dbReference type="InterPro" id="IPR036397">
    <property type="entry name" value="RNaseH_sf"/>
</dbReference>
<dbReference type="PROSITE" id="PS50994">
    <property type="entry name" value="INTEGRASE"/>
    <property type="match status" value="1"/>
</dbReference>